<organism evidence="4 5">
    <name type="scientific">Chiloscyllium punctatum</name>
    <name type="common">Brownbanded bambooshark</name>
    <name type="synonym">Hemiscyllium punctatum</name>
    <dbReference type="NCBI Taxonomy" id="137246"/>
    <lineage>
        <taxon>Eukaryota</taxon>
        <taxon>Metazoa</taxon>
        <taxon>Chordata</taxon>
        <taxon>Craniata</taxon>
        <taxon>Vertebrata</taxon>
        <taxon>Chondrichthyes</taxon>
        <taxon>Elasmobranchii</taxon>
        <taxon>Galeomorphii</taxon>
        <taxon>Galeoidea</taxon>
        <taxon>Orectolobiformes</taxon>
        <taxon>Hemiscylliidae</taxon>
        <taxon>Chiloscyllium</taxon>
    </lineage>
</organism>
<dbReference type="Pfam" id="PF15268">
    <property type="entry name" value="Dapper"/>
    <property type="match status" value="1"/>
</dbReference>
<feature type="region of interest" description="Disordered" evidence="3">
    <location>
        <begin position="54"/>
        <end position="161"/>
    </location>
</feature>
<feature type="compositionally biased region" description="Basic and acidic residues" evidence="3">
    <location>
        <begin position="514"/>
        <end position="532"/>
    </location>
</feature>
<evidence type="ECO:0000256" key="1">
    <source>
        <dbReference type="ARBA" id="ARBA00010807"/>
    </source>
</evidence>
<keyword evidence="2" id="KW-0175">Coiled coil</keyword>
<dbReference type="GO" id="GO:0005737">
    <property type="term" value="C:cytoplasm"/>
    <property type="evidence" value="ECO:0007669"/>
    <property type="project" value="TreeGrafter"/>
</dbReference>
<feature type="region of interest" description="Disordered" evidence="3">
    <location>
        <begin position="301"/>
        <end position="322"/>
    </location>
</feature>
<keyword evidence="5" id="KW-1185">Reference proteome</keyword>
<proteinExistence type="inferred from homology"/>
<comment type="similarity">
    <text evidence="1">Belongs to the dapper family.</text>
</comment>
<protein>
    <submittedName>
        <fullName evidence="4">Uncharacterized protein</fullName>
    </submittedName>
</protein>
<feature type="region of interest" description="Disordered" evidence="3">
    <location>
        <begin position="584"/>
        <end position="619"/>
    </location>
</feature>
<dbReference type="AlphaFoldDB" id="A0A401RFD8"/>
<evidence type="ECO:0000256" key="3">
    <source>
        <dbReference type="SAM" id="MobiDB-lite"/>
    </source>
</evidence>
<dbReference type="PANTHER" id="PTHR15919:SF14">
    <property type="entry name" value="DAPPER HOMOLOG 2"/>
    <property type="match status" value="1"/>
</dbReference>
<feature type="region of interest" description="Disordered" evidence="3">
    <location>
        <begin position="182"/>
        <end position="202"/>
    </location>
</feature>
<comment type="caution">
    <text evidence="4">The sequence shown here is derived from an EMBL/GenBank/DDBJ whole genome shotgun (WGS) entry which is preliminary data.</text>
</comment>
<dbReference type="EMBL" id="BEZZ01003930">
    <property type="protein sequence ID" value="GCC16860.1"/>
    <property type="molecule type" value="Genomic_DNA"/>
</dbReference>
<gene>
    <name evidence="4" type="ORF">chiPu_0021447</name>
</gene>
<dbReference type="PANTHER" id="PTHR15919">
    <property type="entry name" value="DAPPER-RELATED"/>
    <property type="match status" value="1"/>
</dbReference>
<feature type="region of interest" description="Disordered" evidence="3">
    <location>
        <begin position="514"/>
        <end position="553"/>
    </location>
</feature>
<dbReference type="OrthoDB" id="9950432at2759"/>
<sequence length="651" mass="69529">MARKAAASAPSPGLDRRRIGERLEASLAGLQELRLLRERHRETVRRLLEGQEVEVMEGEEVMEEEATGGEAGSKPPEGLQHPAGATSPPEQTCSLAPGHPDTQRSPVHQLAGTRLGSGESQPVNGAPISGLEDGPYRPPEEPSLTSGAKSPGPARGGRAERPPELLAMSVGLERLGSGILLTDSPMENLDSDSRPSSGFYDVSDSTSCSLSNSCTSVYSECPSSSRWSMQSLTQLSRPNSYRNRPRSTDDAAVCFGELRSQRMLLSGREVHPGEAGGALRRCRVSQRPVSTGDLITLRRFLSVDPGGGPSPSSPGSWLPPGPPDRKYRCDLVSRHGAEVYHYPSPLHAVALQSPLFTACSARAYPLGLPPPREAGAVGEGIPEAQEPPEAYRGRLDKYISGLVLRSRCRPLPGRSELACRAKSLSLSSVYSQSSSASGGALASLPATGWKLRRRISTCCPSLDKALRSPGEAQACGAYSEAGQHPPGPSEAPLYRGRHLHRELVKCPSAQADSWELRPGRDSTARSLSEAHLDSAPVGAGASPGSSGATRGRQRKWASVLEIAGRCGHRKPGLLSQAQAFLSRRQRPCPGWPPASPRLGRTQEVGGGDTLPRLGGAPLEGRFHRSKSFKELRKKVQLSIRPWSLKVNNSSK</sequence>
<accession>A0A401RFD8</accession>
<dbReference type="InterPro" id="IPR024843">
    <property type="entry name" value="Dapper"/>
</dbReference>
<evidence type="ECO:0000313" key="4">
    <source>
        <dbReference type="EMBL" id="GCC16860.1"/>
    </source>
</evidence>
<dbReference type="GO" id="GO:1900108">
    <property type="term" value="P:negative regulation of nodal signaling pathway"/>
    <property type="evidence" value="ECO:0007669"/>
    <property type="project" value="TreeGrafter"/>
</dbReference>
<dbReference type="Proteomes" id="UP000287033">
    <property type="component" value="Unassembled WGS sequence"/>
</dbReference>
<feature type="compositionally biased region" description="Acidic residues" evidence="3">
    <location>
        <begin position="54"/>
        <end position="67"/>
    </location>
</feature>
<evidence type="ECO:0000313" key="5">
    <source>
        <dbReference type="Proteomes" id="UP000287033"/>
    </source>
</evidence>
<evidence type="ECO:0000256" key="2">
    <source>
        <dbReference type="ARBA" id="ARBA00023054"/>
    </source>
</evidence>
<feature type="compositionally biased region" description="Low complexity" evidence="3">
    <location>
        <begin position="534"/>
        <end position="548"/>
    </location>
</feature>
<name>A0A401RFD8_CHIPU</name>
<reference evidence="4 5" key="1">
    <citation type="journal article" date="2018" name="Nat. Ecol. Evol.">
        <title>Shark genomes provide insights into elasmobranch evolution and the origin of vertebrates.</title>
        <authorList>
            <person name="Hara Y"/>
            <person name="Yamaguchi K"/>
            <person name="Onimaru K"/>
            <person name="Kadota M"/>
            <person name="Koyanagi M"/>
            <person name="Keeley SD"/>
            <person name="Tatsumi K"/>
            <person name="Tanaka K"/>
            <person name="Motone F"/>
            <person name="Kageyama Y"/>
            <person name="Nozu R"/>
            <person name="Adachi N"/>
            <person name="Nishimura O"/>
            <person name="Nakagawa R"/>
            <person name="Tanegashima C"/>
            <person name="Kiyatake I"/>
            <person name="Matsumoto R"/>
            <person name="Murakumo K"/>
            <person name="Nishida K"/>
            <person name="Terakita A"/>
            <person name="Kuratani S"/>
            <person name="Sato K"/>
            <person name="Hyodo S Kuraku.S."/>
        </authorList>
    </citation>
    <scope>NUCLEOTIDE SEQUENCE [LARGE SCALE GENOMIC DNA]</scope>
</reference>